<accession>A0ACC2NFG3</accession>
<proteinExistence type="predicted"/>
<keyword evidence="2" id="KW-1185">Reference proteome</keyword>
<dbReference type="EMBL" id="CM056743">
    <property type="protein sequence ID" value="KAJ8669824.1"/>
    <property type="molecule type" value="Genomic_DNA"/>
</dbReference>
<evidence type="ECO:0000313" key="2">
    <source>
        <dbReference type="Proteomes" id="UP001239111"/>
    </source>
</evidence>
<dbReference type="Proteomes" id="UP001239111">
    <property type="component" value="Chromosome 3"/>
</dbReference>
<sequence>MDFKVESSDATNNNGVGISMPLIDTLQSPMDIQNLPNAVGMEVVDCGSEAVGNANLPILYVSSGYDPLETSAGSSQAANTSGLELEDSKLLLSDSHVSSTSISPVNEATLQIALTSSTSSHDHSNDIFYSASEDQNLVPLDLSSTSALNSSTSENKQDDLEPNTNPGPSLHNFYENFGSRLDETVEGVEQSHNEEIDASKIMVVEENNTHPMDENEQEEEMDVQVIDDEEPGPSIIMNPDNVTNRRAFTRSMGSVKKNQDEKLTLHRKNLTQSIMKESSPNSFSTNSRNSLMDNYQSLSSSLSTINSNNVESSIAIGLSLPPSLPIIDAVVQMDEAADLHFGSEAEGNADNLQVPNLYCSRVDPLKASALSEAMTSTNTSGLPSDSRSDSLRISSTGQIQSPVTDETESKNVLSSSINQSDEILQSADERSHIPLDLPSTSEFNSHVIEGKQEGPEANSTPGSSLHSFYEDFGARLDQTAENVAQSHDEEIEVSDAIEKSEGANPLQDENEMDVEAIDEEISEPSIISEKIPAKRAFTRSMGFINEDPDWQRWITINFGIESKNYTTLSLSGQSLVKMQNLLSPDQLEIANSVSEAVGHANLPTNRIAAVYVTGDPFESVGPSQAPNPSGRDLRLNVVSDSHVSSTSNLLPSLLPSPVSEALPENIFAIVPNITSNTSPSAGVHLTRPTSSNFSGNFEELLNEASRRVLDAQSNNEQEQDEASRVEQNEPNIQEEQDELEVLKESSSSDESDERDSGERAYTRSRGRVDEDPNAVQKTLQLQEQSKHGSQPSRTQPQHDREGNLMGVLGPVLQGPSHDHEKYDAQVEAHQEPQE</sequence>
<organism evidence="1 2">
    <name type="scientific">Eretmocerus hayati</name>
    <dbReference type="NCBI Taxonomy" id="131215"/>
    <lineage>
        <taxon>Eukaryota</taxon>
        <taxon>Metazoa</taxon>
        <taxon>Ecdysozoa</taxon>
        <taxon>Arthropoda</taxon>
        <taxon>Hexapoda</taxon>
        <taxon>Insecta</taxon>
        <taxon>Pterygota</taxon>
        <taxon>Neoptera</taxon>
        <taxon>Endopterygota</taxon>
        <taxon>Hymenoptera</taxon>
        <taxon>Apocrita</taxon>
        <taxon>Proctotrupomorpha</taxon>
        <taxon>Chalcidoidea</taxon>
        <taxon>Aphelinidae</taxon>
        <taxon>Aphelininae</taxon>
        <taxon>Eretmocerus</taxon>
    </lineage>
</organism>
<name>A0ACC2NFG3_9HYME</name>
<evidence type="ECO:0000313" key="1">
    <source>
        <dbReference type="EMBL" id="KAJ8669824.1"/>
    </source>
</evidence>
<comment type="caution">
    <text evidence="1">The sequence shown here is derived from an EMBL/GenBank/DDBJ whole genome shotgun (WGS) entry which is preliminary data.</text>
</comment>
<protein>
    <submittedName>
        <fullName evidence="1">Uncharacterized protein</fullName>
    </submittedName>
</protein>
<reference evidence="1" key="1">
    <citation type="submission" date="2023-04" db="EMBL/GenBank/DDBJ databases">
        <title>A chromosome-level genome assembly of the parasitoid wasp Eretmocerus hayati.</title>
        <authorList>
            <person name="Zhong Y."/>
            <person name="Liu S."/>
            <person name="Liu Y."/>
        </authorList>
    </citation>
    <scope>NUCLEOTIDE SEQUENCE</scope>
    <source>
        <strain evidence="1">ZJU_SS_LIU_2023</strain>
    </source>
</reference>
<gene>
    <name evidence="1" type="ORF">QAD02_001083</name>
</gene>